<evidence type="ECO:0000313" key="4">
    <source>
        <dbReference type="Proteomes" id="UP001597365"/>
    </source>
</evidence>
<gene>
    <name evidence="3" type="ORF">ACFSJS_21690</name>
</gene>
<evidence type="ECO:0000313" key="3">
    <source>
        <dbReference type="EMBL" id="MFD1832237.1"/>
    </source>
</evidence>
<reference evidence="4" key="1">
    <citation type="journal article" date="2019" name="Int. J. Syst. Evol. Microbiol.">
        <title>The Global Catalogue of Microorganisms (GCM) 10K type strain sequencing project: providing services to taxonomists for standard genome sequencing and annotation.</title>
        <authorList>
            <consortium name="The Broad Institute Genomics Platform"/>
            <consortium name="The Broad Institute Genome Sequencing Center for Infectious Disease"/>
            <person name="Wu L."/>
            <person name="Ma J."/>
        </authorList>
    </citation>
    <scope>NUCLEOTIDE SEQUENCE [LARGE SCALE GENOMIC DNA]</scope>
    <source>
        <strain evidence="4">CGMCC 4.7455</strain>
    </source>
</reference>
<dbReference type="InterPro" id="IPR035490">
    <property type="entry name" value="GlmS/FrlB_SIS"/>
</dbReference>
<dbReference type="EMBL" id="JBHUFU010000014">
    <property type="protein sequence ID" value="MFD1832237.1"/>
    <property type="molecule type" value="Genomic_DNA"/>
</dbReference>
<dbReference type="InterPro" id="IPR046348">
    <property type="entry name" value="SIS_dom_sf"/>
</dbReference>
<dbReference type="CDD" id="cd05008">
    <property type="entry name" value="SIS_GlmS_GlmD_1"/>
    <property type="match status" value="1"/>
</dbReference>
<protein>
    <submittedName>
        <fullName evidence="3">SIS domain-containing protein</fullName>
        <ecNumber evidence="3">3.5.-.-</ecNumber>
    </submittedName>
</protein>
<evidence type="ECO:0000256" key="1">
    <source>
        <dbReference type="ARBA" id="ARBA00022737"/>
    </source>
</evidence>
<organism evidence="3 4">
    <name type="scientific">Streptomyces desertarenae</name>
    <dbReference type="NCBI Taxonomy" id="2666184"/>
    <lineage>
        <taxon>Bacteria</taxon>
        <taxon>Bacillati</taxon>
        <taxon>Actinomycetota</taxon>
        <taxon>Actinomycetes</taxon>
        <taxon>Kitasatosporales</taxon>
        <taxon>Streptomycetaceae</taxon>
        <taxon>Streptomyces</taxon>
    </lineage>
</organism>
<dbReference type="InterPro" id="IPR001347">
    <property type="entry name" value="SIS_dom"/>
</dbReference>
<feature type="domain" description="SIS" evidence="2">
    <location>
        <begin position="31"/>
        <end position="166"/>
    </location>
</feature>
<dbReference type="Gene3D" id="3.40.50.10490">
    <property type="entry name" value="Glucose-6-phosphate isomerase like protein, domain 1"/>
    <property type="match status" value="2"/>
</dbReference>
<dbReference type="PANTHER" id="PTHR10937">
    <property type="entry name" value="GLUCOSAMINE--FRUCTOSE-6-PHOSPHATE AMINOTRANSFERASE, ISOMERIZING"/>
    <property type="match status" value="1"/>
</dbReference>
<accession>A0ABW4PPY4</accession>
<dbReference type="RefSeq" id="WP_380902956.1">
    <property type="nucleotide sequence ID" value="NZ_JBHUFU010000014.1"/>
</dbReference>
<dbReference type="PANTHER" id="PTHR10937:SF4">
    <property type="entry name" value="GLUCOSAMINE-6-PHOSPHATE DEAMINASE"/>
    <property type="match status" value="1"/>
</dbReference>
<name>A0ABW4PPY4_9ACTN</name>
<dbReference type="CDD" id="cd05009">
    <property type="entry name" value="SIS_GlmS_GlmD_2"/>
    <property type="match status" value="1"/>
</dbReference>
<dbReference type="SUPFAM" id="SSF53697">
    <property type="entry name" value="SIS domain"/>
    <property type="match status" value="1"/>
</dbReference>
<proteinExistence type="predicted"/>
<comment type="caution">
    <text evidence="3">The sequence shown here is derived from an EMBL/GenBank/DDBJ whole genome shotgun (WGS) entry which is preliminary data.</text>
</comment>
<dbReference type="EC" id="3.5.-.-" evidence="3"/>
<sequence>MPGTRTSRTAVEIASQPECWRRAARLLPSRAAALPRRGERVAVVGCGTSWFVAQAYAALRESGGHGETDAFAASEFPAGRTYDRVVAVTRSGTTTEVLDLLGRLRGTVPTGAITADPGTPVAGAADDVAVLDFADEESVVQTRFATTVLALLRAHLEAEGALPPGVRPLAAAVRDADSAVASPLPAAVRTAEQFTFLGAGWCHGLALEAALKMREAAGAWTEAYPAMEYRHGPVSVTGPGRVVWILGTPPPGLVDEAARAGGTVVADSRAGEGGIDPLADLVRAQRLAVAVAEARGCDPDRPAHLTRSVVLDGPRA</sequence>
<evidence type="ECO:0000259" key="2">
    <source>
        <dbReference type="PROSITE" id="PS51464"/>
    </source>
</evidence>
<dbReference type="InterPro" id="IPR035466">
    <property type="entry name" value="GlmS/AgaS_SIS"/>
</dbReference>
<keyword evidence="4" id="KW-1185">Reference proteome</keyword>
<keyword evidence="3" id="KW-0378">Hydrolase</keyword>
<dbReference type="Proteomes" id="UP001597365">
    <property type="component" value="Unassembled WGS sequence"/>
</dbReference>
<dbReference type="PROSITE" id="PS51464">
    <property type="entry name" value="SIS"/>
    <property type="match status" value="1"/>
</dbReference>
<dbReference type="GO" id="GO:0016787">
    <property type="term" value="F:hydrolase activity"/>
    <property type="evidence" value="ECO:0007669"/>
    <property type="project" value="UniProtKB-KW"/>
</dbReference>
<keyword evidence="1" id="KW-0677">Repeat</keyword>